<dbReference type="PANTHER" id="PTHR15859:SF1">
    <property type="entry name" value="BTB DOMAIN-CONTAINING PROTEIN"/>
    <property type="match status" value="1"/>
</dbReference>
<evidence type="ECO:0000313" key="4">
    <source>
        <dbReference type="Proteomes" id="UP000095751"/>
    </source>
</evidence>
<feature type="domain" description="BTB" evidence="2">
    <location>
        <begin position="76"/>
        <end position="149"/>
    </location>
</feature>
<dbReference type="Gene3D" id="3.30.710.10">
    <property type="entry name" value="Potassium Channel Kv1.1, Chain A"/>
    <property type="match status" value="1"/>
</dbReference>
<dbReference type="InterPro" id="IPR047876">
    <property type="entry name" value="SHKBP1/KCTD3"/>
</dbReference>
<dbReference type="Pfam" id="PF02214">
    <property type="entry name" value="BTB_2"/>
    <property type="match status" value="1"/>
</dbReference>
<dbReference type="InterPro" id="IPR011333">
    <property type="entry name" value="SKP1/BTB/POZ_sf"/>
</dbReference>
<protein>
    <recommendedName>
        <fullName evidence="2">BTB domain-containing protein</fullName>
    </recommendedName>
</protein>
<sequence>MEDDDNHAKKRKQDNDHDDDHDDDDPSVLWERCQQSHKKRVKKMKEEKDNLQNEIETMNNSIVGSTSAAAAATSNEDVIIEINAGGKIISALRSTLTLAPNTMFTYMFSGRWEESMKRDDNNRVYLDHDPDLIEIIVNFLRMKKIEDPTKPVQSPMVRIEKRNNFDYLLRYFGLADFFYPSPVFLPLDTSKIDVVQHGSSVTVTKSDNKIKFRKVTGGKKFTFVACKPSLNATSDEGSFWKVTIDVLAGNSWLLLGIIGHLGASYNSHVDPTSYGWSNASQVLHGGFNRNGDSGWTTFTQGECLHFHLKSNKLTMFSVQKSKKFVIDIDTTVPAYYIHFNIFNAGTMLTLEPLGEDEQTRMLEN</sequence>
<dbReference type="GO" id="GO:0051260">
    <property type="term" value="P:protein homooligomerization"/>
    <property type="evidence" value="ECO:0007669"/>
    <property type="project" value="InterPro"/>
</dbReference>
<feature type="compositionally biased region" description="Acidic residues" evidence="1">
    <location>
        <begin position="16"/>
        <end position="26"/>
    </location>
</feature>
<dbReference type="OrthoDB" id="6077599at2759"/>
<accession>A0A1E7EXW1</accession>
<evidence type="ECO:0000313" key="3">
    <source>
        <dbReference type="EMBL" id="OEU10860.1"/>
    </source>
</evidence>
<dbReference type="SUPFAM" id="SSF54695">
    <property type="entry name" value="POZ domain"/>
    <property type="match status" value="1"/>
</dbReference>
<keyword evidence="4" id="KW-1185">Reference proteome</keyword>
<dbReference type="InterPro" id="IPR000210">
    <property type="entry name" value="BTB/POZ_dom"/>
</dbReference>
<evidence type="ECO:0000259" key="2">
    <source>
        <dbReference type="PROSITE" id="PS50097"/>
    </source>
</evidence>
<dbReference type="Proteomes" id="UP000095751">
    <property type="component" value="Unassembled WGS sequence"/>
</dbReference>
<dbReference type="AlphaFoldDB" id="A0A1E7EXW1"/>
<proteinExistence type="predicted"/>
<dbReference type="KEGG" id="fcy:FRACYDRAFT_263729"/>
<feature type="region of interest" description="Disordered" evidence="1">
    <location>
        <begin position="1"/>
        <end position="47"/>
    </location>
</feature>
<dbReference type="EMBL" id="KV784370">
    <property type="protein sequence ID" value="OEU10860.1"/>
    <property type="molecule type" value="Genomic_DNA"/>
</dbReference>
<evidence type="ECO:0000256" key="1">
    <source>
        <dbReference type="SAM" id="MobiDB-lite"/>
    </source>
</evidence>
<dbReference type="PANTHER" id="PTHR15859">
    <property type="entry name" value="SETA BINDING PROTEIN 1"/>
    <property type="match status" value="1"/>
</dbReference>
<dbReference type="CDD" id="cd18316">
    <property type="entry name" value="BTB_POZ_KCTD-like"/>
    <property type="match status" value="1"/>
</dbReference>
<dbReference type="PROSITE" id="PS50097">
    <property type="entry name" value="BTB"/>
    <property type="match status" value="1"/>
</dbReference>
<organism evidence="3 4">
    <name type="scientific">Fragilariopsis cylindrus CCMP1102</name>
    <dbReference type="NCBI Taxonomy" id="635003"/>
    <lineage>
        <taxon>Eukaryota</taxon>
        <taxon>Sar</taxon>
        <taxon>Stramenopiles</taxon>
        <taxon>Ochrophyta</taxon>
        <taxon>Bacillariophyta</taxon>
        <taxon>Bacillariophyceae</taxon>
        <taxon>Bacillariophycidae</taxon>
        <taxon>Bacillariales</taxon>
        <taxon>Bacillariaceae</taxon>
        <taxon>Fragilariopsis</taxon>
    </lineage>
</organism>
<gene>
    <name evidence="3" type="ORF">FRACYDRAFT_263729</name>
</gene>
<dbReference type="InParanoid" id="A0A1E7EXW1"/>
<dbReference type="InterPro" id="IPR003131">
    <property type="entry name" value="T1-type_BTB"/>
</dbReference>
<name>A0A1E7EXW1_9STRA</name>
<reference evidence="3 4" key="1">
    <citation type="submission" date="2016-09" db="EMBL/GenBank/DDBJ databases">
        <title>Extensive genetic diversity and differential bi-allelic expression allows diatom success in the polar Southern Ocean.</title>
        <authorList>
            <consortium name="DOE Joint Genome Institute"/>
            <person name="Mock T."/>
            <person name="Otillar R.P."/>
            <person name="Strauss J."/>
            <person name="Dupont C."/>
            <person name="Frickenhaus S."/>
            <person name="Maumus F."/>
            <person name="Mcmullan M."/>
            <person name="Sanges R."/>
            <person name="Schmutz J."/>
            <person name="Toseland A."/>
            <person name="Valas R."/>
            <person name="Veluchamy A."/>
            <person name="Ward B.J."/>
            <person name="Allen A."/>
            <person name="Barry K."/>
            <person name="Falciatore A."/>
            <person name="Ferrante M."/>
            <person name="Fortunato A.E."/>
            <person name="Gloeckner G."/>
            <person name="Gruber A."/>
            <person name="Hipkin R."/>
            <person name="Janech M."/>
            <person name="Kroth P."/>
            <person name="Leese F."/>
            <person name="Lindquist E."/>
            <person name="Lyon B.R."/>
            <person name="Martin J."/>
            <person name="Mayer C."/>
            <person name="Parker M."/>
            <person name="Quesneville H."/>
            <person name="Raymond J."/>
            <person name="Uhlig C."/>
            <person name="Valentin K.U."/>
            <person name="Worden A.Z."/>
            <person name="Armbrust E.V."/>
            <person name="Bowler C."/>
            <person name="Green B."/>
            <person name="Moulton V."/>
            <person name="Van Oosterhout C."/>
            <person name="Grigoriev I."/>
        </authorList>
    </citation>
    <scope>NUCLEOTIDE SEQUENCE [LARGE SCALE GENOMIC DNA]</scope>
    <source>
        <strain evidence="3 4">CCMP1102</strain>
    </source>
</reference>